<evidence type="ECO:0000313" key="3">
    <source>
        <dbReference type="Proteomes" id="UP000183915"/>
    </source>
</evidence>
<protein>
    <recommendedName>
        <fullName evidence="4">Metal-dependent hydrolase</fullName>
    </recommendedName>
</protein>
<reference evidence="2 3" key="1">
    <citation type="submission" date="2016-10" db="EMBL/GenBank/DDBJ databases">
        <authorList>
            <person name="Varghese N."/>
            <person name="Submissions S."/>
        </authorList>
    </citation>
    <scope>NUCLEOTIDE SEQUENCE [LARGE SCALE GENOMIC DNA]</scope>
    <source>
        <strain evidence="2 3">BS3780</strain>
    </source>
</reference>
<keyword evidence="1" id="KW-0472">Membrane</keyword>
<dbReference type="Proteomes" id="UP000183915">
    <property type="component" value="Unassembled WGS sequence"/>
</dbReference>
<dbReference type="PIRSF" id="PIRSF007580">
    <property type="entry name" value="UCP07580"/>
    <property type="match status" value="1"/>
</dbReference>
<keyword evidence="1" id="KW-1133">Transmembrane helix</keyword>
<dbReference type="PANTHER" id="PTHR39456:SF1">
    <property type="entry name" value="METAL-DEPENDENT HYDROLASE"/>
    <property type="match status" value="1"/>
</dbReference>
<keyword evidence="1" id="KW-0812">Transmembrane</keyword>
<proteinExistence type="predicted"/>
<gene>
    <name evidence="2" type="ORF">SAMN04490188_5618</name>
</gene>
<comment type="caution">
    <text evidence="2">The sequence shown here is derived from an EMBL/GenBank/DDBJ whole genome shotgun (WGS) entry which is preliminary data.</text>
</comment>
<evidence type="ECO:0008006" key="4">
    <source>
        <dbReference type="Google" id="ProtNLM"/>
    </source>
</evidence>
<dbReference type="RefSeq" id="WP_053189255.1">
    <property type="nucleotide sequence ID" value="NZ_FNTT01000002.1"/>
</dbReference>
<dbReference type="InterPro" id="IPR016516">
    <property type="entry name" value="UCP07580"/>
</dbReference>
<accession>A0ABY0ZIP1</accession>
<sequence>MSYLKGLLSWCSAAKPPAAKILRRNVRFALDERIPRYWYRDWPHVTRFFDGLSIMFPLGEKLFIDSVTHFRTEIETDRSLCNAVEAFVYQEAAHIREHRLYNQLLAAQGAPVEALEQLLLRRQEVGNRFTPATRLAMTASLEHFTAILSDQLLRNPAVLNGADSRMAMLWRWHAIEETEHKAVAYDVLCRVVRNPLWRYLMRCGVMLIMTAYFAVDVLYFIYQLAGTDGQRRNWRGWARLQWWLFVNPGPLTRAFPSWLAWFIPGFHPDKLDNSEALEAARRRLDEFAEPKP</sequence>
<dbReference type="Pfam" id="PF10118">
    <property type="entry name" value="Metal_hydrol"/>
    <property type="match status" value="1"/>
</dbReference>
<evidence type="ECO:0000256" key="1">
    <source>
        <dbReference type="SAM" id="Phobius"/>
    </source>
</evidence>
<organism evidence="2 3">
    <name type="scientific">Pseudomonas kilonensis</name>
    <dbReference type="NCBI Taxonomy" id="132476"/>
    <lineage>
        <taxon>Bacteria</taxon>
        <taxon>Pseudomonadati</taxon>
        <taxon>Pseudomonadota</taxon>
        <taxon>Gammaproteobacteria</taxon>
        <taxon>Pseudomonadales</taxon>
        <taxon>Pseudomonadaceae</taxon>
        <taxon>Pseudomonas</taxon>
    </lineage>
</organism>
<dbReference type="EMBL" id="FNTT01000002">
    <property type="protein sequence ID" value="SEE76721.1"/>
    <property type="molecule type" value="Genomic_DNA"/>
</dbReference>
<name>A0ABY0ZIP1_9PSED</name>
<dbReference type="PANTHER" id="PTHR39456">
    <property type="entry name" value="METAL-DEPENDENT HYDROLASE"/>
    <property type="match status" value="1"/>
</dbReference>
<keyword evidence="3" id="KW-1185">Reference proteome</keyword>
<evidence type="ECO:0000313" key="2">
    <source>
        <dbReference type="EMBL" id="SEE76721.1"/>
    </source>
</evidence>
<feature type="transmembrane region" description="Helical" evidence="1">
    <location>
        <begin position="199"/>
        <end position="222"/>
    </location>
</feature>